<reference evidence="1 2" key="1">
    <citation type="journal article" date="2013" name="PLoS ONE">
        <title>Identification and characterization of three novel lipases belonging to families II and V from Anaerovibrio lipolyticus 5ST.</title>
        <authorList>
            <person name="Prive F."/>
            <person name="Kaderbhai N.N."/>
            <person name="Girdwood S."/>
            <person name="Worgan H.J."/>
            <person name="Pinloche E."/>
            <person name="Scollan N.D."/>
            <person name="Huws S.A."/>
            <person name="Newbold C.J."/>
        </authorList>
    </citation>
    <scope>NUCLEOTIDE SEQUENCE [LARGE SCALE GENOMIC DNA]</scope>
    <source>
        <strain evidence="1 2">5S</strain>
    </source>
</reference>
<dbReference type="AlphaFoldDB" id="A0A0B2JTG4"/>
<accession>A0A0B2JTG4</accession>
<evidence type="ECO:0000313" key="2">
    <source>
        <dbReference type="Proteomes" id="UP000030993"/>
    </source>
</evidence>
<dbReference type="Proteomes" id="UP000030993">
    <property type="component" value="Unassembled WGS sequence"/>
</dbReference>
<protein>
    <recommendedName>
        <fullName evidence="3">Carrier domain-containing protein</fullName>
    </recommendedName>
</protein>
<name>A0A0B2JTG4_9FIRM</name>
<dbReference type="EMBL" id="JSCE01000182">
    <property type="protein sequence ID" value="KHM51630.1"/>
    <property type="molecule type" value="Genomic_DNA"/>
</dbReference>
<dbReference type="Gene3D" id="1.10.1200.10">
    <property type="entry name" value="ACP-like"/>
    <property type="match status" value="1"/>
</dbReference>
<comment type="caution">
    <text evidence="1">The sequence shown here is derived from an EMBL/GenBank/DDBJ whole genome shotgun (WGS) entry which is preliminary data.</text>
</comment>
<evidence type="ECO:0000313" key="1">
    <source>
        <dbReference type="EMBL" id="KHM51630.1"/>
    </source>
</evidence>
<dbReference type="SUPFAM" id="SSF47336">
    <property type="entry name" value="ACP-like"/>
    <property type="match status" value="1"/>
</dbReference>
<organism evidence="1 2">
    <name type="scientific">Anaerovibrio lipolyticus</name>
    <dbReference type="NCBI Taxonomy" id="82374"/>
    <lineage>
        <taxon>Bacteria</taxon>
        <taxon>Bacillati</taxon>
        <taxon>Bacillota</taxon>
        <taxon>Negativicutes</taxon>
        <taxon>Selenomonadales</taxon>
        <taxon>Selenomonadaceae</taxon>
        <taxon>Anaerovibrio</taxon>
    </lineage>
</organism>
<sequence length="72" mass="8321">MTEQEFIEKMQEDVLDTDVEISLEMALADVEEWDSLSFVSFIAMAKELGFTNVNREVVNEAKTVKDLFELMK</sequence>
<proteinExistence type="predicted"/>
<evidence type="ECO:0008006" key="3">
    <source>
        <dbReference type="Google" id="ProtNLM"/>
    </source>
</evidence>
<keyword evidence="2" id="KW-1185">Reference proteome</keyword>
<gene>
    <name evidence="1" type="ORF">NZ47_09355</name>
</gene>
<dbReference type="RefSeq" id="WP_039209680.1">
    <property type="nucleotide sequence ID" value="NZ_JSCE01000182.1"/>
</dbReference>
<dbReference type="InterPro" id="IPR036736">
    <property type="entry name" value="ACP-like_sf"/>
</dbReference>
<dbReference type="STRING" id="82374.NZ47_09355"/>